<protein>
    <submittedName>
        <fullName evidence="1">Uncharacterized protein</fullName>
    </submittedName>
</protein>
<dbReference type="AlphaFoldDB" id="A0A4Y2A1U2"/>
<keyword evidence="2" id="KW-1185">Reference proteome</keyword>
<proteinExistence type="predicted"/>
<dbReference type="Proteomes" id="UP000499080">
    <property type="component" value="Unassembled WGS sequence"/>
</dbReference>
<dbReference type="EMBL" id="BGPR01000003">
    <property type="protein sequence ID" value="GBL73507.1"/>
    <property type="molecule type" value="Genomic_DNA"/>
</dbReference>
<evidence type="ECO:0000313" key="2">
    <source>
        <dbReference type="Proteomes" id="UP000499080"/>
    </source>
</evidence>
<evidence type="ECO:0000313" key="1">
    <source>
        <dbReference type="EMBL" id="GBL73507.1"/>
    </source>
</evidence>
<reference evidence="1 2" key="1">
    <citation type="journal article" date="2019" name="Sci. Rep.">
        <title>Orb-weaving spider Araneus ventricosus genome elucidates the spidroin gene catalogue.</title>
        <authorList>
            <person name="Kono N."/>
            <person name="Nakamura H."/>
            <person name="Ohtoshi R."/>
            <person name="Moran D.A.P."/>
            <person name="Shinohara A."/>
            <person name="Yoshida Y."/>
            <person name="Fujiwara M."/>
            <person name="Mori M."/>
            <person name="Tomita M."/>
            <person name="Arakawa K."/>
        </authorList>
    </citation>
    <scope>NUCLEOTIDE SEQUENCE [LARGE SCALE GENOMIC DNA]</scope>
</reference>
<gene>
    <name evidence="1" type="ORF">AVEN_159496_1</name>
</gene>
<sequence>MAVSLILNIPEPFGSLVICVVHRWPYIGWAVSQELLLSSTWLRIRQRFPTCGTRIKMAVSLILNIPEPFGSLVICGVLWWPYIGWVVSQELLLSSTWLRIRQRFPTCGTRIKMAVSLILNIPEPFGSLVICVVHRWPYIGWAVSQELLLSSAWLRIEQRFPTCGTRTPGVREDYLGVREIKFVNGGNKKT</sequence>
<accession>A0A4Y2A1U2</accession>
<name>A0A4Y2A1U2_ARAVE</name>
<comment type="caution">
    <text evidence="1">The sequence shown here is derived from an EMBL/GenBank/DDBJ whole genome shotgun (WGS) entry which is preliminary data.</text>
</comment>
<organism evidence="1 2">
    <name type="scientific">Araneus ventricosus</name>
    <name type="common">Orbweaver spider</name>
    <name type="synonym">Epeira ventricosa</name>
    <dbReference type="NCBI Taxonomy" id="182803"/>
    <lineage>
        <taxon>Eukaryota</taxon>
        <taxon>Metazoa</taxon>
        <taxon>Ecdysozoa</taxon>
        <taxon>Arthropoda</taxon>
        <taxon>Chelicerata</taxon>
        <taxon>Arachnida</taxon>
        <taxon>Araneae</taxon>
        <taxon>Araneomorphae</taxon>
        <taxon>Entelegynae</taxon>
        <taxon>Araneoidea</taxon>
        <taxon>Araneidae</taxon>
        <taxon>Araneus</taxon>
    </lineage>
</organism>